<dbReference type="Gene3D" id="1.10.357.10">
    <property type="entry name" value="Tetracycline Repressor, domain 2"/>
    <property type="match status" value="1"/>
</dbReference>
<dbReference type="PROSITE" id="PS50977">
    <property type="entry name" value="HTH_TETR_2"/>
    <property type="match status" value="1"/>
</dbReference>
<dbReference type="InterPro" id="IPR009057">
    <property type="entry name" value="Homeodomain-like_sf"/>
</dbReference>
<keyword evidence="3" id="KW-0804">Transcription</keyword>
<dbReference type="SUPFAM" id="SSF48498">
    <property type="entry name" value="Tetracyclin repressor-like, C-terminal domain"/>
    <property type="match status" value="1"/>
</dbReference>
<dbReference type="InterPro" id="IPR050109">
    <property type="entry name" value="HTH-type_TetR-like_transc_reg"/>
</dbReference>
<comment type="caution">
    <text evidence="6">The sequence shown here is derived from an EMBL/GenBank/DDBJ whole genome shotgun (WGS) entry which is preliminary data.</text>
</comment>
<accession>A0A3M8AP04</accession>
<keyword evidence="7" id="KW-1185">Reference proteome</keyword>
<dbReference type="PROSITE" id="PS01081">
    <property type="entry name" value="HTH_TETR_1"/>
    <property type="match status" value="1"/>
</dbReference>
<evidence type="ECO:0000313" key="7">
    <source>
        <dbReference type="Proteomes" id="UP000275048"/>
    </source>
</evidence>
<proteinExistence type="predicted"/>
<dbReference type="OrthoDB" id="3403733at2"/>
<dbReference type="InterPro" id="IPR023772">
    <property type="entry name" value="DNA-bd_HTH_TetR-type_CS"/>
</dbReference>
<feature type="domain" description="HTH tetR-type" evidence="5">
    <location>
        <begin position="73"/>
        <end position="133"/>
    </location>
</feature>
<dbReference type="PANTHER" id="PTHR30055">
    <property type="entry name" value="HTH-TYPE TRANSCRIPTIONAL REGULATOR RUTR"/>
    <property type="match status" value="1"/>
</dbReference>
<dbReference type="AlphaFoldDB" id="A0A3M8AP04"/>
<feature type="DNA-binding region" description="H-T-H motif" evidence="4">
    <location>
        <begin position="96"/>
        <end position="115"/>
    </location>
</feature>
<sequence length="265" mass="27673">MDVRVVMSVVFMSSTLFTPVGPRFSIPARSGGCRGGSFGCSLDTRSALLDRRKTVRCDRMLYMRTAPVVDGDLTARARIVASALDRFAAHGYDGATMRDIAAHAGVSTALVTHHFGTKQALREECDARVVGFIAEKQDAAASPSDVLGEVLGTFGPYVARMLGDGGAASEALFDRLLEVARAMIAEGSASGWLRASRDPDAQAAALVLLGVAPFLLLDRLTAWAGGDAGAALGRIAVPLAELYTDGLTTDERLLAAAGLAAEEAS</sequence>
<keyword evidence="1" id="KW-0805">Transcription regulation</keyword>
<evidence type="ECO:0000256" key="3">
    <source>
        <dbReference type="ARBA" id="ARBA00023163"/>
    </source>
</evidence>
<dbReference type="GO" id="GO:0000976">
    <property type="term" value="F:transcription cis-regulatory region binding"/>
    <property type="evidence" value="ECO:0007669"/>
    <property type="project" value="TreeGrafter"/>
</dbReference>
<dbReference type="PRINTS" id="PR00455">
    <property type="entry name" value="HTHTETR"/>
</dbReference>
<protein>
    <submittedName>
        <fullName evidence="6">TetR/AcrR family transcriptional regulator</fullName>
    </submittedName>
</protein>
<dbReference type="EMBL" id="RHHB01000001">
    <property type="protein sequence ID" value="RNB52387.1"/>
    <property type="molecule type" value="Genomic_DNA"/>
</dbReference>
<dbReference type="InterPro" id="IPR041484">
    <property type="entry name" value="TetR_C_25"/>
</dbReference>
<dbReference type="SUPFAM" id="SSF46689">
    <property type="entry name" value="Homeodomain-like"/>
    <property type="match status" value="1"/>
</dbReference>
<evidence type="ECO:0000256" key="4">
    <source>
        <dbReference type="PROSITE-ProRule" id="PRU00335"/>
    </source>
</evidence>
<dbReference type="InterPro" id="IPR036271">
    <property type="entry name" value="Tet_transcr_reg_TetR-rel_C_sf"/>
</dbReference>
<evidence type="ECO:0000313" key="6">
    <source>
        <dbReference type="EMBL" id="RNB52387.1"/>
    </source>
</evidence>
<evidence type="ECO:0000256" key="2">
    <source>
        <dbReference type="ARBA" id="ARBA00023125"/>
    </source>
</evidence>
<evidence type="ECO:0000256" key="1">
    <source>
        <dbReference type="ARBA" id="ARBA00023015"/>
    </source>
</evidence>
<dbReference type="Pfam" id="PF17933">
    <property type="entry name" value="TetR_C_25"/>
    <property type="match status" value="1"/>
</dbReference>
<evidence type="ECO:0000259" key="5">
    <source>
        <dbReference type="PROSITE" id="PS50977"/>
    </source>
</evidence>
<dbReference type="Proteomes" id="UP000275048">
    <property type="component" value="Unassembled WGS sequence"/>
</dbReference>
<keyword evidence="2 4" id="KW-0238">DNA-binding</keyword>
<dbReference type="GO" id="GO:0003700">
    <property type="term" value="F:DNA-binding transcription factor activity"/>
    <property type="evidence" value="ECO:0007669"/>
    <property type="project" value="TreeGrafter"/>
</dbReference>
<reference evidence="6 7" key="1">
    <citation type="submission" date="2018-10" db="EMBL/GenBank/DDBJ databases">
        <title>Isolation, diversity and antibacterial activity of antinobacteria from the wheat rhizosphere soil.</title>
        <authorList>
            <person name="Sun T."/>
        </authorList>
    </citation>
    <scope>NUCLEOTIDE SEQUENCE [LARGE SCALE GENOMIC DNA]</scope>
    <source>
        <strain evidence="6 7">SJ-23</strain>
    </source>
</reference>
<organism evidence="6 7">
    <name type="scientific">Agromyces tardus</name>
    <dbReference type="NCBI Taxonomy" id="2583849"/>
    <lineage>
        <taxon>Bacteria</taxon>
        <taxon>Bacillati</taxon>
        <taxon>Actinomycetota</taxon>
        <taxon>Actinomycetes</taxon>
        <taxon>Micrococcales</taxon>
        <taxon>Microbacteriaceae</taxon>
        <taxon>Agromyces</taxon>
    </lineage>
</organism>
<dbReference type="Pfam" id="PF00440">
    <property type="entry name" value="TetR_N"/>
    <property type="match status" value="1"/>
</dbReference>
<dbReference type="InterPro" id="IPR001647">
    <property type="entry name" value="HTH_TetR"/>
</dbReference>
<gene>
    <name evidence="6" type="ORF">EDM22_01400</name>
</gene>
<name>A0A3M8AP04_9MICO</name>
<dbReference type="PANTHER" id="PTHR30055:SF234">
    <property type="entry name" value="HTH-TYPE TRANSCRIPTIONAL REGULATOR BETI"/>
    <property type="match status" value="1"/>
</dbReference>